<protein>
    <recommendedName>
        <fullName evidence="2">Apple domain-containing protein</fullName>
    </recommendedName>
</protein>
<feature type="domain" description="Apple" evidence="2">
    <location>
        <begin position="317"/>
        <end position="347"/>
    </location>
</feature>
<reference evidence="3" key="1">
    <citation type="journal article" date="2020" name="Stud. Mycol.">
        <title>101 Dothideomycetes genomes: a test case for predicting lifestyles and emergence of pathogens.</title>
        <authorList>
            <person name="Haridas S."/>
            <person name="Albert R."/>
            <person name="Binder M."/>
            <person name="Bloem J."/>
            <person name="Labutti K."/>
            <person name="Salamov A."/>
            <person name="Andreopoulos B."/>
            <person name="Baker S."/>
            <person name="Barry K."/>
            <person name="Bills G."/>
            <person name="Bluhm B."/>
            <person name="Cannon C."/>
            <person name="Castanera R."/>
            <person name="Culley D."/>
            <person name="Daum C."/>
            <person name="Ezra D."/>
            <person name="Gonzalez J."/>
            <person name="Henrissat B."/>
            <person name="Kuo A."/>
            <person name="Liang C."/>
            <person name="Lipzen A."/>
            <person name="Lutzoni F."/>
            <person name="Magnuson J."/>
            <person name="Mondo S."/>
            <person name="Nolan M."/>
            <person name="Ohm R."/>
            <person name="Pangilinan J."/>
            <person name="Park H.-J."/>
            <person name="Ramirez L."/>
            <person name="Alfaro M."/>
            <person name="Sun H."/>
            <person name="Tritt A."/>
            <person name="Yoshinaga Y."/>
            <person name="Zwiers L.-H."/>
            <person name="Turgeon B."/>
            <person name="Goodwin S."/>
            <person name="Spatafora J."/>
            <person name="Crous P."/>
            <person name="Grigoriev I."/>
        </authorList>
    </citation>
    <scope>NUCLEOTIDE SEQUENCE</scope>
    <source>
        <strain evidence="3">CBS 269.34</strain>
    </source>
</reference>
<evidence type="ECO:0000259" key="2">
    <source>
        <dbReference type="Pfam" id="PF14295"/>
    </source>
</evidence>
<evidence type="ECO:0000256" key="1">
    <source>
        <dbReference type="SAM" id="MobiDB-lite"/>
    </source>
</evidence>
<dbReference type="Pfam" id="PF14295">
    <property type="entry name" value="PAN_4"/>
    <property type="match status" value="9"/>
</dbReference>
<evidence type="ECO:0000313" key="3">
    <source>
        <dbReference type="EMBL" id="KAF2500988.1"/>
    </source>
</evidence>
<dbReference type="Gene3D" id="3.50.4.10">
    <property type="entry name" value="Hepatocyte Growth Factor"/>
    <property type="match status" value="1"/>
</dbReference>
<feature type="domain" description="Apple" evidence="2">
    <location>
        <begin position="524"/>
        <end position="556"/>
    </location>
</feature>
<dbReference type="PANTHER" id="PTHR33946">
    <property type="match status" value="1"/>
</dbReference>
<dbReference type="OrthoDB" id="160645at2759"/>
<dbReference type="EMBL" id="MU004182">
    <property type="protein sequence ID" value="KAF2500988.1"/>
    <property type="molecule type" value="Genomic_DNA"/>
</dbReference>
<feature type="domain" description="Apple" evidence="2">
    <location>
        <begin position="211"/>
        <end position="243"/>
    </location>
</feature>
<feature type="region of interest" description="Disordered" evidence="1">
    <location>
        <begin position="46"/>
        <end position="68"/>
    </location>
</feature>
<keyword evidence="4" id="KW-1185">Reference proteome</keyword>
<feature type="region of interest" description="Disordered" evidence="1">
    <location>
        <begin position="796"/>
        <end position="820"/>
    </location>
</feature>
<dbReference type="AlphaFoldDB" id="A0A6A6R8E9"/>
<sequence length="1028" mass="102138">MTTCATTQGCTDAAYTSGGTCYLNQGVAGTNPTYQAGTCDALVSSSTPSSSSTNSVSPTVSSSATASPSSPCYGYANASTAIVAGIPFFVESDLSHNGGNLEGPVYNLNFTGCLARCAANPACVDASYTSGGTCYLKNSVGSRVYEAGTCDGLYPQASPSSTSTISSSAAASPSPSACYGYANGSTAVVGGKSFLIQSGISHFGGNLGDPIYNLAFSDCLAACAGNSSCLDVTYTSGGTCYLKGSVGNTISDPGSCDGLLPSSPSSTTSTSSSSPSPTVQACGGYVNGSTATIGGKQFLIQTGISHFGGNLGDPIFNLAFSDCLASCASNSSCVDVSYTVGGTCYLKSSVGTAFAEAGTCDGLLPISTASSSTTASPSPSPSMTDCYGYANGSTATTGGKTFLISLGTTHFGGNLGDPLFGLTFIDCLNACAGNSSCVDVSYTIGGTCYLKSSVGSSYAEAGTCDGLLPISTTSSSTVSSSPAPSPSMTDCYGYANGSTATVGGKPFLVQLGITHFGGNLAGPFFGGTFNDCLTACAGNSSCVDVTYTSGGTCYLKSSVGDAYAEAGSCDGLLPIPTASSSTSSSTSSPSPSAPPTCGGYANGTTTVIGGQTFTIQLGVTHFGGNLGDPIYGGTFADCLTACAGNSSCVDVSYTSYTDSGVCYLKSSVGNANAEVGTCDGLLSGRSPSLSTLTTATSSSPSPSAPPTCGGYANGTTAIIGSKSFTVQVGVTHFGGNLGDPIYSGTFGDCLTACAANSSCVDVSYTSYTDSGVCYLKSSVGTASTELGTCDGLLSGGSPTASTSTSTSATMSSPSPTAQPSCGGYANGTTATIGGKNFTVSVDTTHFGGLLDGPFFGGTFNDCLTRCSGNSSCVDVSYTSGGTCYLKSSVGTASTESGTCDGLLSGGSPTTTTSTSSASPTPSGYCCGYQNQTTFTNNDVTFTVECDINHLNGDIATYRGVDFNTCVSYCAANSACLDLSFHPSSNDCFLKGTVGDAVLEPGDFLFFSHFGDHVISFLDILSRSMLWAS</sequence>
<feature type="domain" description="Apple" evidence="2">
    <location>
        <begin position="97"/>
        <end position="137"/>
    </location>
</feature>
<feature type="domain" description="Apple" evidence="2">
    <location>
        <begin position="734"/>
        <end position="776"/>
    </location>
</feature>
<feature type="domain" description="Apple" evidence="2">
    <location>
        <begin position="631"/>
        <end position="665"/>
    </location>
</feature>
<organism evidence="3 4">
    <name type="scientific">Lophium mytilinum</name>
    <dbReference type="NCBI Taxonomy" id="390894"/>
    <lineage>
        <taxon>Eukaryota</taxon>
        <taxon>Fungi</taxon>
        <taxon>Dikarya</taxon>
        <taxon>Ascomycota</taxon>
        <taxon>Pezizomycotina</taxon>
        <taxon>Dothideomycetes</taxon>
        <taxon>Pleosporomycetidae</taxon>
        <taxon>Mytilinidiales</taxon>
        <taxon>Mytilinidiaceae</taxon>
        <taxon>Lophium</taxon>
    </lineage>
</organism>
<dbReference type="PANTHER" id="PTHR33946:SF4">
    <property type="entry name" value="COAGULATION FACTOR XI"/>
    <property type="match status" value="1"/>
</dbReference>
<dbReference type="InterPro" id="IPR003609">
    <property type="entry name" value="Pan_app"/>
</dbReference>
<dbReference type="Proteomes" id="UP000799750">
    <property type="component" value="Unassembled WGS sequence"/>
</dbReference>
<feature type="domain" description="Apple" evidence="2">
    <location>
        <begin position="857"/>
        <end position="886"/>
    </location>
</feature>
<gene>
    <name evidence="3" type="ORF">BU16DRAFT_555495</name>
</gene>
<feature type="domain" description="Apple" evidence="2">
    <location>
        <begin position="960"/>
        <end position="990"/>
    </location>
</feature>
<proteinExistence type="predicted"/>
<feature type="domain" description="Apple" evidence="2">
    <location>
        <begin position="426"/>
        <end position="451"/>
    </location>
</feature>
<evidence type="ECO:0000313" key="4">
    <source>
        <dbReference type="Proteomes" id="UP000799750"/>
    </source>
</evidence>
<feature type="compositionally biased region" description="Low complexity" evidence="1">
    <location>
        <begin position="797"/>
        <end position="820"/>
    </location>
</feature>
<name>A0A6A6R8E9_9PEZI</name>
<accession>A0A6A6R8E9</accession>